<dbReference type="InterPro" id="IPR001279">
    <property type="entry name" value="Metallo-B-lactamas"/>
</dbReference>
<organism evidence="3 4">
    <name type="scientific">Amedibacterium intestinale</name>
    <dbReference type="NCBI Taxonomy" id="2583452"/>
    <lineage>
        <taxon>Bacteria</taxon>
        <taxon>Bacillati</taxon>
        <taxon>Bacillota</taxon>
        <taxon>Erysipelotrichia</taxon>
        <taxon>Erysipelotrichales</taxon>
        <taxon>Erysipelotrichaceae</taxon>
        <taxon>Amedibacterium</taxon>
    </lineage>
</organism>
<dbReference type="PANTHER" id="PTHR43546:SF9">
    <property type="entry name" value="L-ASCORBATE-6-PHOSPHATE LACTONASE ULAG-RELATED"/>
    <property type="match status" value="1"/>
</dbReference>
<accession>A0A6N4TI28</accession>
<evidence type="ECO:0000313" key="3">
    <source>
        <dbReference type="EMBL" id="BBK22876.1"/>
    </source>
</evidence>
<dbReference type="KEGG" id="aarg:Aargi30884_17790"/>
<dbReference type="Gene3D" id="3.60.15.10">
    <property type="entry name" value="Ribonuclease Z/Hydroxyacylglutathione hydrolase-like"/>
    <property type="match status" value="1"/>
</dbReference>
<keyword evidence="4" id="KW-1185">Reference proteome</keyword>
<evidence type="ECO:0000313" key="4">
    <source>
        <dbReference type="Proteomes" id="UP000464754"/>
    </source>
</evidence>
<keyword evidence="1" id="KW-0378">Hydrolase</keyword>
<dbReference type="AlphaFoldDB" id="A0A6N4TI28"/>
<evidence type="ECO:0000259" key="2">
    <source>
        <dbReference type="Pfam" id="PF12706"/>
    </source>
</evidence>
<dbReference type="RefSeq" id="WP_115716622.1">
    <property type="nucleotide sequence ID" value="NZ_AP019695.1"/>
</dbReference>
<evidence type="ECO:0000256" key="1">
    <source>
        <dbReference type="ARBA" id="ARBA00022801"/>
    </source>
</evidence>
<dbReference type="InterPro" id="IPR050114">
    <property type="entry name" value="UPF0173_UPF0282_UlaG_hydrolase"/>
</dbReference>
<dbReference type="Pfam" id="PF12706">
    <property type="entry name" value="Lactamase_B_2"/>
    <property type="match status" value="1"/>
</dbReference>
<name>A0A6N4TI28_9FIRM</name>
<dbReference type="Proteomes" id="UP000464754">
    <property type="component" value="Chromosome"/>
</dbReference>
<dbReference type="InterPro" id="IPR036866">
    <property type="entry name" value="RibonucZ/Hydroxyglut_hydro"/>
</dbReference>
<gene>
    <name evidence="3" type="ORF">Aargi30884_17790</name>
</gene>
<protein>
    <recommendedName>
        <fullName evidence="2">Metallo-beta-lactamase domain-containing protein</fullName>
    </recommendedName>
</protein>
<reference evidence="4" key="1">
    <citation type="submission" date="2019-05" db="EMBL/GenBank/DDBJ databases">
        <title>Complete genome sequencing of Absiella argi strain JCM 30884.</title>
        <authorList>
            <person name="Sakamoto M."/>
            <person name="Murakami T."/>
            <person name="Mori H."/>
        </authorList>
    </citation>
    <scope>NUCLEOTIDE SEQUENCE [LARGE SCALE GENOMIC DNA]</scope>
    <source>
        <strain evidence="4">JCM 30884</strain>
    </source>
</reference>
<dbReference type="GO" id="GO:0016787">
    <property type="term" value="F:hydrolase activity"/>
    <property type="evidence" value="ECO:0007669"/>
    <property type="project" value="UniProtKB-KW"/>
</dbReference>
<proteinExistence type="predicted"/>
<dbReference type="SUPFAM" id="SSF56281">
    <property type="entry name" value="Metallo-hydrolase/oxidoreductase"/>
    <property type="match status" value="1"/>
</dbReference>
<sequence>MKFKINEKGQAVAGKTQLIDKKAFDKIEGTQIRWLGNAGIMINSKGTNVMIDPLLEGFDMPLLIEMPLLPESVPFLDAVLVTHIDNDHFSRVTCCKLKEKCKEFHAPYYVAQQMEKELQINGIGHGIHDTFQIGNITFKLTPAWHNWQNDVKKYQYREWKKEEYCGYWLETEDGTIWLPGDSRLLEEHLHMPAPDVILFDFADNDWHITLKGAIQLANTYPNSDLICIHWGCVDAPDMTPFNGNPQNILDHVVNPNRVKILAPGEVYEVRSKKNE</sequence>
<dbReference type="PANTHER" id="PTHR43546">
    <property type="entry name" value="UPF0173 METAL-DEPENDENT HYDROLASE MJ1163-RELATED"/>
    <property type="match status" value="1"/>
</dbReference>
<feature type="domain" description="Metallo-beta-lactamase" evidence="2">
    <location>
        <begin position="47"/>
        <end position="230"/>
    </location>
</feature>
<dbReference type="EMBL" id="AP019695">
    <property type="protein sequence ID" value="BBK22876.1"/>
    <property type="molecule type" value="Genomic_DNA"/>
</dbReference>